<evidence type="ECO:0000313" key="3">
    <source>
        <dbReference type="EMBL" id="MBC6327037.1"/>
    </source>
</evidence>
<dbReference type="Pfam" id="PF01381">
    <property type="entry name" value="HTH_3"/>
    <property type="match status" value="1"/>
</dbReference>
<reference evidence="3" key="1">
    <citation type="submission" date="2020-08" db="EMBL/GenBank/DDBJ databases">
        <title>Distribution of Beta-Lactamase Producing Gram-Negative Bacterial Isolates in Isabela River of Santo Domingo, Dominican Republic.</title>
        <authorList>
            <person name="Calderon V."/>
            <person name="Del Rosario C."/>
            <person name="Duarte A."/>
            <person name="Bonnelly R."/>
            <person name="Barauna R."/>
            <person name="Ramos R.T."/>
            <person name="Perdomo O.P."/>
            <person name="Rodriguez De Francisco L.E."/>
            <person name="Franco De Los Santos E.F."/>
        </authorList>
    </citation>
    <scope>NUCLEOTIDE SEQUENCE</scope>
    <source>
        <strain evidence="3">INTEC_BI4_1.1</strain>
    </source>
</reference>
<dbReference type="PROSITE" id="PS50943">
    <property type="entry name" value="HTH_CROC1"/>
    <property type="match status" value="1"/>
</dbReference>
<dbReference type="RefSeq" id="WP_187173986.1">
    <property type="nucleotide sequence ID" value="NZ_JACSEP010000139.1"/>
</dbReference>
<evidence type="ECO:0000313" key="2">
    <source>
        <dbReference type="EMBL" id="MBC6326634.1"/>
    </source>
</evidence>
<proteinExistence type="predicted"/>
<organism evidence="3 4">
    <name type="scientific">Enterobacter kobei</name>
    <dbReference type="NCBI Taxonomy" id="208224"/>
    <lineage>
        <taxon>Bacteria</taxon>
        <taxon>Pseudomonadati</taxon>
        <taxon>Pseudomonadota</taxon>
        <taxon>Gammaproteobacteria</taxon>
        <taxon>Enterobacterales</taxon>
        <taxon>Enterobacteriaceae</taxon>
        <taxon>Enterobacter</taxon>
        <taxon>Enterobacter cloacae complex</taxon>
    </lineage>
</organism>
<dbReference type="EMBL" id="JACSEP010000163">
    <property type="protein sequence ID" value="MBC6327037.1"/>
    <property type="molecule type" value="Genomic_DNA"/>
</dbReference>
<accession>A0AAW3XSE7</accession>
<dbReference type="Proteomes" id="UP000613022">
    <property type="component" value="Unassembled WGS sequence"/>
</dbReference>
<dbReference type="CDD" id="cd00093">
    <property type="entry name" value="HTH_XRE"/>
    <property type="match status" value="1"/>
</dbReference>
<comment type="caution">
    <text evidence="3">The sequence shown here is derived from an EMBL/GenBank/DDBJ whole genome shotgun (WGS) entry which is preliminary data.</text>
</comment>
<gene>
    <name evidence="2" type="ORF">H9R40_26415</name>
    <name evidence="3" type="ORF">H9R40_28550</name>
</gene>
<dbReference type="Gene3D" id="1.10.260.40">
    <property type="entry name" value="lambda repressor-like DNA-binding domains"/>
    <property type="match status" value="1"/>
</dbReference>
<dbReference type="InterPro" id="IPR010982">
    <property type="entry name" value="Lambda_DNA-bd_dom_sf"/>
</dbReference>
<dbReference type="EMBL" id="JACSEP010000139">
    <property type="protein sequence ID" value="MBC6326634.1"/>
    <property type="molecule type" value="Genomic_DNA"/>
</dbReference>
<sequence>MNNREFKEIRLSAGLTQAEFASRLGLARETVCRIERCAYPVSRGVFSLAKSLLNPDPATVLQLKSDNLSHDGSDALIAAKCDEISLLAKLDKMIASFRYSRGLYGRNKVATKRVLEFLSELEREILPRLHPYK</sequence>
<feature type="domain" description="HTH cro/C1-type" evidence="1">
    <location>
        <begin position="6"/>
        <end position="36"/>
    </location>
</feature>
<evidence type="ECO:0000259" key="1">
    <source>
        <dbReference type="PROSITE" id="PS50943"/>
    </source>
</evidence>
<protein>
    <submittedName>
        <fullName evidence="3">Helix-turn-helix domain-containing protein</fullName>
    </submittedName>
</protein>
<dbReference type="SUPFAM" id="SSF47413">
    <property type="entry name" value="lambda repressor-like DNA-binding domains"/>
    <property type="match status" value="1"/>
</dbReference>
<dbReference type="InterPro" id="IPR001387">
    <property type="entry name" value="Cro/C1-type_HTH"/>
</dbReference>
<evidence type="ECO:0000313" key="4">
    <source>
        <dbReference type="Proteomes" id="UP000613022"/>
    </source>
</evidence>
<dbReference type="AlphaFoldDB" id="A0AAW3XSE7"/>
<dbReference type="GO" id="GO:0003677">
    <property type="term" value="F:DNA binding"/>
    <property type="evidence" value="ECO:0007669"/>
    <property type="project" value="InterPro"/>
</dbReference>
<name>A0AAW3XSE7_9ENTR</name>